<evidence type="ECO:0000313" key="6">
    <source>
        <dbReference type="Proteomes" id="UP001203423"/>
    </source>
</evidence>
<feature type="modified residue" description="4-aspartylphosphate" evidence="3">
    <location>
        <position position="54"/>
    </location>
</feature>
<dbReference type="SUPFAM" id="SSF52172">
    <property type="entry name" value="CheY-like"/>
    <property type="match status" value="1"/>
</dbReference>
<feature type="domain" description="Response regulatory" evidence="4">
    <location>
        <begin position="4"/>
        <end position="119"/>
    </location>
</feature>
<dbReference type="PANTHER" id="PTHR44591:SF24">
    <property type="entry name" value="PROTEIN-GLUTAMATE METHYLESTERASE_PROTEIN-GLUTAMINE GLUTAMINASE 1"/>
    <property type="match status" value="1"/>
</dbReference>
<protein>
    <submittedName>
        <fullName evidence="5">Response regulator</fullName>
    </submittedName>
</protein>
<dbReference type="PANTHER" id="PTHR44591">
    <property type="entry name" value="STRESS RESPONSE REGULATOR PROTEIN 1"/>
    <property type="match status" value="1"/>
</dbReference>
<keyword evidence="1" id="KW-0145">Chemotaxis</keyword>
<dbReference type="EMBL" id="JAKIKS010000001">
    <property type="protein sequence ID" value="MCL1123025.1"/>
    <property type="molecule type" value="Genomic_DNA"/>
</dbReference>
<dbReference type="Gene3D" id="3.40.1550.10">
    <property type="entry name" value="CheC-like"/>
    <property type="match status" value="1"/>
</dbReference>
<organism evidence="5 6">
    <name type="scientific">Shewanella surugensis</name>
    <dbReference type="NCBI Taxonomy" id="212020"/>
    <lineage>
        <taxon>Bacteria</taxon>
        <taxon>Pseudomonadati</taxon>
        <taxon>Pseudomonadota</taxon>
        <taxon>Gammaproteobacteria</taxon>
        <taxon>Alteromonadales</taxon>
        <taxon>Shewanellaceae</taxon>
        <taxon>Shewanella</taxon>
    </lineage>
</organism>
<dbReference type="InterPro" id="IPR011006">
    <property type="entry name" value="CheY-like_superfamily"/>
</dbReference>
<sequence length="339" mass="37506">MPFPVLICDDFALARKQIVRSLPPQWDIDVTHAVNGLEAIEAIRQGKGALVFLDLNMPVMNGFEVLEKIQSEKIVCQIIVVSADIQINALMRVKALGALDFIQKPVNPESLKHILDEHNLFRVHRTHIPPLPDIFPLSLLDACKELANVAMGRAAALLSTLLDVFVILPIPNVNTLEVSELIMALKSTDEQESISALCQGFIGAGIAGEALLLFHDSSFKDMAALMDLPSPPDQHAEVEIMIDIGNVLIGAFLNGLSEQLDMTFSQNHPVILGRHCNANDLIQENSDKWTRSLAMEINYRIEHHDIQCDLLLVLTEDSLPTLTSKLAHFIDRNTASHDK</sequence>
<accession>A0ABT0L6K7</accession>
<name>A0ABT0L6K7_9GAMM</name>
<dbReference type="Proteomes" id="UP001203423">
    <property type="component" value="Unassembled WGS sequence"/>
</dbReference>
<evidence type="ECO:0000256" key="3">
    <source>
        <dbReference type="PROSITE-ProRule" id="PRU00169"/>
    </source>
</evidence>
<gene>
    <name evidence="5" type="ORF">L2764_00635</name>
</gene>
<evidence type="ECO:0000256" key="2">
    <source>
        <dbReference type="ARBA" id="ARBA00022553"/>
    </source>
</evidence>
<proteinExistence type="predicted"/>
<keyword evidence="6" id="KW-1185">Reference proteome</keyword>
<evidence type="ECO:0000313" key="5">
    <source>
        <dbReference type="EMBL" id="MCL1123025.1"/>
    </source>
</evidence>
<comment type="caution">
    <text evidence="5">The sequence shown here is derived from an EMBL/GenBank/DDBJ whole genome shotgun (WGS) entry which is preliminary data.</text>
</comment>
<dbReference type="InterPro" id="IPR001789">
    <property type="entry name" value="Sig_transdc_resp-reg_receiver"/>
</dbReference>
<evidence type="ECO:0000259" key="4">
    <source>
        <dbReference type="PROSITE" id="PS50110"/>
    </source>
</evidence>
<dbReference type="InterPro" id="IPR050595">
    <property type="entry name" value="Bact_response_regulator"/>
</dbReference>
<dbReference type="Pfam" id="PF00072">
    <property type="entry name" value="Response_reg"/>
    <property type="match status" value="1"/>
</dbReference>
<dbReference type="InterPro" id="IPR028976">
    <property type="entry name" value="CheC-like_sf"/>
</dbReference>
<dbReference type="PROSITE" id="PS50110">
    <property type="entry name" value="RESPONSE_REGULATORY"/>
    <property type="match status" value="1"/>
</dbReference>
<dbReference type="CDD" id="cd17910">
    <property type="entry name" value="CheC_ClassII"/>
    <property type="match status" value="1"/>
</dbReference>
<dbReference type="Gene3D" id="3.40.50.2300">
    <property type="match status" value="1"/>
</dbReference>
<keyword evidence="2 3" id="KW-0597">Phosphoprotein</keyword>
<dbReference type="CDD" id="cd17593">
    <property type="entry name" value="REC_CheC-like"/>
    <property type="match status" value="1"/>
</dbReference>
<dbReference type="SMART" id="SM00448">
    <property type="entry name" value="REC"/>
    <property type="match status" value="1"/>
</dbReference>
<reference evidence="5 6" key="1">
    <citation type="submission" date="2022-01" db="EMBL/GenBank/DDBJ databases">
        <title>Whole genome-based taxonomy of the Shewanellaceae.</title>
        <authorList>
            <person name="Martin-Rodriguez A.J."/>
        </authorList>
    </citation>
    <scope>NUCLEOTIDE SEQUENCE [LARGE SCALE GENOMIC DNA]</scope>
    <source>
        <strain evidence="5 6">DSM 17177</strain>
    </source>
</reference>
<dbReference type="RefSeq" id="WP_248938307.1">
    <property type="nucleotide sequence ID" value="NZ_JAKIKS010000001.1"/>
</dbReference>
<dbReference type="SUPFAM" id="SSF103039">
    <property type="entry name" value="CheC-like"/>
    <property type="match status" value="1"/>
</dbReference>
<evidence type="ECO:0000256" key="1">
    <source>
        <dbReference type="ARBA" id="ARBA00022500"/>
    </source>
</evidence>